<reference evidence="2 3" key="2">
    <citation type="submission" date="2018-11" db="EMBL/GenBank/DDBJ databases">
        <authorList>
            <consortium name="Pathogen Informatics"/>
        </authorList>
    </citation>
    <scope>NUCLEOTIDE SEQUENCE [LARGE SCALE GENOMIC DNA]</scope>
</reference>
<proteinExistence type="predicted"/>
<accession>A0A0R3R9K8</accession>
<dbReference type="STRING" id="42155.A0A0R3R9K8"/>
<dbReference type="WBParaSite" id="BTMF_0001672101-mRNA-1">
    <property type="protein sequence ID" value="BTMF_0001672101-mRNA-1"/>
    <property type="gene ID" value="BTMF_0001672101"/>
</dbReference>
<dbReference type="GO" id="GO:0005737">
    <property type="term" value="C:cytoplasm"/>
    <property type="evidence" value="ECO:0007669"/>
    <property type="project" value="TreeGrafter"/>
</dbReference>
<sequence>MMEATVNQYHAAVEQIIKKKAVVGTVTHLLKLFQPYYASTAGHERLRAVDATLRVLTVYFEHATDFALGRASEFGPMSSLLARLVPRIADSLCAVRHAALRTVYWTFRLAHVYKGLARDSVDGTLFDPTAFINEYLGDEGKLEGMLSRKAVKVMADVSNL</sequence>
<organism evidence="4">
    <name type="scientific">Brugia timori</name>
    <dbReference type="NCBI Taxonomy" id="42155"/>
    <lineage>
        <taxon>Eukaryota</taxon>
        <taxon>Metazoa</taxon>
        <taxon>Ecdysozoa</taxon>
        <taxon>Nematoda</taxon>
        <taxon>Chromadorea</taxon>
        <taxon>Rhabditida</taxon>
        <taxon>Spirurina</taxon>
        <taxon>Spiruromorpha</taxon>
        <taxon>Filarioidea</taxon>
        <taxon>Onchocercidae</taxon>
        <taxon>Brugia</taxon>
    </lineage>
</organism>
<feature type="domain" description="Maestro-like HEAT-repeats" evidence="1">
    <location>
        <begin position="43"/>
        <end position="122"/>
    </location>
</feature>
<dbReference type="AlphaFoldDB" id="A0A0R3R9K8"/>
<dbReference type="InterPro" id="IPR045206">
    <property type="entry name" value="Maestro_heat-like_prot"/>
</dbReference>
<dbReference type="Pfam" id="PF21047">
    <property type="entry name" value="HEAT_Maestro"/>
    <property type="match status" value="1"/>
</dbReference>
<dbReference type="Proteomes" id="UP000280834">
    <property type="component" value="Unassembled WGS sequence"/>
</dbReference>
<keyword evidence="3" id="KW-1185">Reference proteome</keyword>
<evidence type="ECO:0000313" key="2">
    <source>
        <dbReference type="EMBL" id="VDO50648.1"/>
    </source>
</evidence>
<evidence type="ECO:0000313" key="4">
    <source>
        <dbReference type="WBParaSite" id="BTMF_0001672101-mRNA-1"/>
    </source>
</evidence>
<evidence type="ECO:0000259" key="1">
    <source>
        <dbReference type="Pfam" id="PF21047"/>
    </source>
</evidence>
<gene>
    <name evidence="2" type="ORF">BTMF_LOCUS14695</name>
</gene>
<reference evidence="4" key="1">
    <citation type="submission" date="2017-02" db="UniProtKB">
        <authorList>
            <consortium name="WormBaseParasite"/>
        </authorList>
    </citation>
    <scope>IDENTIFICATION</scope>
</reference>
<name>A0A0R3R9K8_9BILA</name>
<dbReference type="PANTHER" id="PTHR23120">
    <property type="entry name" value="MAESTRO-RELATED HEAT DOMAIN-CONTAINING"/>
    <property type="match status" value="1"/>
</dbReference>
<evidence type="ECO:0000313" key="3">
    <source>
        <dbReference type="Proteomes" id="UP000280834"/>
    </source>
</evidence>
<dbReference type="EMBL" id="UZAG01021494">
    <property type="protein sequence ID" value="VDO50648.1"/>
    <property type="molecule type" value="Genomic_DNA"/>
</dbReference>
<protein>
    <submittedName>
        <fullName evidence="4">tRNA exportin</fullName>
    </submittedName>
</protein>
<dbReference type="InterPro" id="IPR048465">
    <property type="entry name" value="Maestro-like_HEAT"/>
</dbReference>
<dbReference type="PANTHER" id="PTHR23120:SF0">
    <property type="entry name" value="MAESTRO HEAT-LIKE REPEAT FAMILY MEMBER 1"/>
    <property type="match status" value="1"/>
</dbReference>